<dbReference type="Pfam" id="PF00076">
    <property type="entry name" value="RRM_1"/>
    <property type="match status" value="1"/>
</dbReference>
<evidence type="ECO:0000259" key="2">
    <source>
        <dbReference type="PROSITE" id="PS50102"/>
    </source>
</evidence>
<name>X1G965_9ZZZZ</name>
<dbReference type="AlphaFoldDB" id="X1G965"/>
<dbReference type="PANTHER" id="PTHR48025">
    <property type="entry name" value="OS02G0815200 PROTEIN"/>
    <property type="match status" value="1"/>
</dbReference>
<keyword evidence="1" id="KW-0694">RNA-binding</keyword>
<organism evidence="3">
    <name type="scientific">marine sediment metagenome</name>
    <dbReference type="NCBI Taxonomy" id="412755"/>
    <lineage>
        <taxon>unclassified sequences</taxon>
        <taxon>metagenomes</taxon>
        <taxon>ecological metagenomes</taxon>
    </lineage>
</organism>
<dbReference type="InterPro" id="IPR000504">
    <property type="entry name" value="RRM_dom"/>
</dbReference>
<feature type="non-terminal residue" evidence="3">
    <location>
        <position position="55"/>
    </location>
</feature>
<reference evidence="3" key="1">
    <citation type="journal article" date="2014" name="Front. Microbiol.">
        <title>High frequency of phylogenetically diverse reductive dehalogenase-homologous genes in deep subseafloor sedimentary metagenomes.</title>
        <authorList>
            <person name="Kawai M."/>
            <person name="Futagami T."/>
            <person name="Toyoda A."/>
            <person name="Takaki Y."/>
            <person name="Nishi S."/>
            <person name="Hori S."/>
            <person name="Arai W."/>
            <person name="Tsubouchi T."/>
            <person name="Morono Y."/>
            <person name="Uchiyama I."/>
            <person name="Ito T."/>
            <person name="Fujiyama A."/>
            <person name="Inagaki F."/>
            <person name="Takami H."/>
        </authorList>
    </citation>
    <scope>NUCLEOTIDE SEQUENCE</scope>
    <source>
        <strain evidence="3">Expedition CK06-06</strain>
    </source>
</reference>
<dbReference type="PROSITE" id="PS50102">
    <property type="entry name" value="RRM"/>
    <property type="match status" value="1"/>
</dbReference>
<dbReference type="InterPro" id="IPR035979">
    <property type="entry name" value="RBD_domain_sf"/>
</dbReference>
<evidence type="ECO:0000256" key="1">
    <source>
        <dbReference type="ARBA" id="ARBA00022884"/>
    </source>
</evidence>
<dbReference type="Gene3D" id="3.30.70.330">
    <property type="match status" value="1"/>
</dbReference>
<dbReference type="SMART" id="SM00360">
    <property type="entry name" value="RRM"/>
    <property type="match status" value="1"/>
</dbReference>
<dbReference type="CDD" id="cd00590">
    <property type="entry name" value="RRM_SF"/>
    <property type="match status" value="1"/>
</dbReference>
<protein>
    <recommendedName>
        <fullName evidence="2">RRM domain-containing protein</fullName>
    </recommendedName>
</protein>
<evidence type="ECO:0000313" key="3">
    <source>
        <dbReference type="EMBL" id="GAH29553.1"/>
    </source>
</evidence>
<sequence length="55" mass="6038">MQGSKLYVGNLDYSATNEQLEELFSKYGKVSQIDIIPGKGFGFVEMSDSSEAEKA</sequence>
<gene>
    <name evidence="3" type="ORF">S03H2_05978</name>
</gene>
<dbReference type="SUPFAM" id="SSF54928">
    <property type="entry name" value="RNA-binding domain, RBD"/>
    <property type="match status" value="1"/>
</dbReference>
<dbReference type="GO" id="GO:0003729">
    <property type="term" value="F:mRNA binding"/>
    <property type="evidence" value="ECO:0007669"/>
    <property type="project" value="TreeGrafter"/>
</dbReference>
<dbReference type="PANTHER" id="PTHR48025:SF1">
    <property type="entry name" value="RRM DOMAIN-CONTAINING PROTEIN"/>
    <property type="match status" value="1"/>
</dbReference>
<dbReference type="InterPro" id="IPR012677">
    <property type="entry name" value="Nucleotide-bd_a/b_plait_sf"/>
</dbReference>
<feature type="domain" description="RRM" evidence="2">
    <location>
        <begin position="4"/>
        <end position="55"/>
    </location>
</feature>
<proteinExistence type="predicted"/>
<accession>X1G965</accession>
<dbReference type="InterPro" id="IPR050502">
    <property type="entry name" value="Euk_RNA-bind_prot"/>
</dbReference>
<dbReference type="EMBL" id="BARU01002554">
    <property type="protein sequence ID" value="GAH29553.1"/>
    <property type="molecule type" value="Genomic_DNA"/>
</dbReference>
<comment type="caution">
    <text evidence="3">The sequence shown here is derived from an EMBL/GenBank/DDBJ whole genome shotgun (WGS) entry which is preliminary data.</text>
</comment>